<dbReference type="Proteomes" id="UP001165060">
    <property type="component" value="Unassembled WGS sequence"/>
</dbReference>
<keyword evidence="6" id="KW-1185">Reference proteome</keyword>
<comment type="caution">
    <text evidence="5">The sequence shown here is derived from an EMBL/GenBank/DDBJ whole genome shotgun (WGS) entry which is preliminary data.</text>
</comment>
<accession>A0ABQ6MSQ3</accession>
<dbReference type="InterPro" id="IPR025659">
    <property type="entry name" value="Tubby-like_C"/>
</dbReference>
<feature type="compositionally biased region" description="Basic and acidic residues" evidence="2">
    <location>
        <begin position="434"/>
        <end position="449"/>
    </location>
</feature>
<feature type="domain" description="Tubby C-terminal" evidence="4">
    <location>
        <begin position="872"/>
        <end position="963"/>
    </location>
</feature>
<gene>
    <name evidence="5" type="ORF">TeGR_g5631</name>
</gene>
<feature type="transmembrane region" description="Helical" evidence="3">
    <location>
        <begin position="228"/>
        <end position="252"/>
    </location>
</feature>
<reference evidence="5 6" key="1">
    <citation type="journal article" date="2023" name="Commun. Biol.">
        <title>Genome analysis of Parmales, the sister group of diatoms, reveals the evolutionary specialization of diatoms from phago-mixotrophs to photoautotrophs.</title>
        <authorList>
            <person name="Ban H."/>
            <person name="Sato S."/>
            <person name="Yoshikawa S."/>
            <person name="Yamada K."/>
            <person name="Nakamura Y."/>
            <person name="Ichinomiya M."/>
            <person name="Sato N."/>
            <person name="Blanc-Mathieu R."/>
            <person name="Endo H."/>
            <person name="Kuwata A."/>
            <person name="Ogata H."/>
        </authorList>
    </citation>
    <scope>NUCLEOTIDE SEQUENCE [LARGE SCALE GENOMIC DNA]</scope>
</reference>
<feature type="transmembrane region" description="Helical" evidence="3">
    <location>
        <begin position="301"/>
        <end position="326"/>
    </location>
</feature>
<feature type="transmembrane region" description="Helical" evidence="3">
    <location>
        <begin position="347"/>
        <end position="368"/>
    </location>
</feature>
<protein>
    <recommendedName>
        <fullName evidence="4">Tubby C-terminal domain-containing protein</fullName>
    </recommendedName>
</protein>
<dbReference type="EMBL" id="BRYB01000541">
    <property type="protein sequence ID" value="GMI32237.1"/>
    <property type="molecule type" value="Genomic_DNA"/>
</dbReference>
<keyword evidence="3" id="KW-0812">Transmembrane</keyword>
<evidence type="ECO:0000259" key="4">
    <source>
        <dbReference type="Pfam" id="PF01167"/>
    </source>
</evidence>
<evidence type="ECO:0000256" key="2">
    <source>
        <dbReference type="SAM" id="MobiDB-lite"/>
    </source>
</evidence>
<dbReference type="Pfam" id="PF01167">
    <property type="entry name" value="Tub"/>
    <property type="match status" value="1"/>
</dbReference>
<dbReference type="PANTHER" id="PTHR16517">
    <property type="entry name" value="TUBBY-RELATED"/>
    <property type="match status" value="1"/>
</dbReference>
<feature type="region of interest" description="Disordered" evidence="2">
    <location>
        <begin position="183"/>
        <end position="223"/>
    </location>
</feature>
<dbReference type="SUPFAM" id="SSF54518">
    <property type="entry name" value="Tubby C-terminal domain-like"/>
    <property type="match status" value="1"/>
</dbReference>
<name>A0ABQ6MSQ3_9STRA</name>
<evidence type="ECO:0000256" key="3">
    <source>
        <dbReference type="SAM" id="Phobius"/>
    </source>
</evidence>
<feature type="compositionally biased region" description="Basic and acidic residues" evidence="2">
    <location>
        <begin position="183"/>
        <end position="219"/>
    </location>
</feature>
<sequence>MVSTWTVQPYHAIPWPSFQYLHPFSELYTPLTPKPPPDLWAGLVPKMFGGKLADLPSTDPGGHPVVVTLFMTLTTCKVLRWLLCPLAAGAKAAPLLENGLRSRFGPWLWGGGTGTFVLFLLAFCVSYLVCIVGWALSLWLSPEQDKDEAAPMYETWEKVVLWQDHFTEMVTKKSAEYYGTEAKGKLPADEPDGKRAEKEKRGKRDKEKERKAKEEEKKKGKERHHFPVLPESTMCAHSSGVFGALLCLYLIYAELKPVQRDLYMPPFFERENTVFGPQSHFASSVLPLTALFITYPDMMTFIFILPSIITVPPIIPIPPSLFYVFFPTNKFGFPNWFPDQSAYLSECLSRLLTFGVYLYMGLFFNGFLTRSYTATFKHSPITPAMLFERKHKSTLDNIEQFSGPAHTVEMNAASKLCYEKASKLPPLVETKAGAVDDKGGGKEGGKEKGGTSPNPHTRRGLLAASRHQIEDTRQRLRGIVSSTALEMDTESFRRFGNLCSLYSLVMPHCIQKVIPRSAGLGGEPELLKDPPPPVTISNERDAIDLLIDCTKKDGTIAKIADIKPWISCKGEDARNHLISEHVDQIRSKRKITARLPPLDEATHLSAHTLDGVGAHDFTRYQASVLAAGPDALSPASKHGAGLITHSGYTWDGGRSFVPRTKEFRRPGLQGDFDDLVMSSRFFRFMCAPRDAWTEMEVRRTNNDNFYMGSDDKYGGRQDDLLPIGGKGENGPFGPKETFMRLMVTAKRVKDTFYFSHCPAFPDMWERDEEPTGYYFAKLVVGLEDGHFILMVDVDWSARNLKDKYDDEEKKKLAGNERWKNEPIKEGKNGLLMLDGQQAFTSIKGVDASIRCMKATVLNFGRKFSEGTLGGERNSDMPEAVQVVNRLPEWNKEQKSLVVSFNKQRIATASPKNFILTRQAYIATNTNTDMMMQFGKRRRGVYAMDFKGPVNPLQAFALSLVAFHFRRDEPRPEPA</sequence>
<proteinExistence type="inferred from homology"/>
<dbReference type="InterPro" id="IPR000007">
    <property type="entry name" value="Tubby_C"/>
</dbReference>
<keyword evidence="3" id="KW-0472">Membrane</keyword>
<dbReference type="PANTHER" id="PTHR16517:SF7">
    <property type="entry name" value="PROTEIN KING TUBBY"/>
    <property type="match status" value="1"/>
</dbReference>
<evidence type="ECO:0000313" key="5">
    <source>
        <dbReference type="EMBL" id="GMI32237.1"/>
    </source>
</evidence>
<evidence type="ECO:0000313" key="6">
    <source>
        <dbReference type="Proteomes" id="UP001165060"/>
    </source>
</evidence>
<feature type="transmembrane region" description="Helical" evidence="3">
    <location>
        <begin position="116"/>
        <end position="140"/>
    </location>
</feature>
<organism evidence="5 6">
    <name type="scientific">Tetraparma gracilis</name>
    <dbReference type="NCBI Taxonomy" id="2962635"/>
    <lineage>
        <taxon>Eukaryota</taxon>
        <taxon>Sar</taxon>
        <taxon>Stramenopiles</taxon>
        <taxon>Ochrophyta</taxon>
        <taxon>Bolidophyceae</taxon>
        <taxon>Parmales</taxon>
        <taxon>Triparmaceae</taxon>
        <taxon>Tetraparma</taxon>
    </lineage>
</organism>
<comment type="similarity">
    <text evidence="1">Belongs to the TUB family.</text>
</comment>
<dbReference type="Gene3D" id="3.20.90.10">
    <property type="entry name" value="Tubby Protein, Chain A"/>
    <property type="match status" value="1"/>
</dbReference>
<keyword evidence="3" id="KW-1133">Transmembrane helix</keyword>
<evidence type="ECO:0000256" key="1">
    <source>
        <dbReference type="ARBA" id="ARBA00007129"/>
    </source>
</evidence>
<feature type="region of interest" description="Disordered" evidence="2">
    <location>
        <begin position="429"/>
        <end position="459"/>
    </location>
</feature>